<accession>A0A1L7XUP1</accession>
<evidence type="ECO:0008006" key="3">
    <source>
        <dbReference type="Google" id="ProtNLM"/>
    </source>
</evidence>
<evidence type="ECO:0000313" key="2">
    <source>
        <dbReference type="Proteomes" id="UP000184330"/>
    </source>
</evidence>
<dbReference type="EMBL" id="FJOG01000059">
    <property type="protein sequence ID" value="CZR68733.1"/>
    <property type="molecule type" value="Genomic_DNA"/>
</dbReference>
<gene>
    <name evidence="1" type="ORF">PAC_18632</name>
</gene>
<reference evidence="1 2" key="1">
    <citation type="submission" date="2016-03" db="EMBL/GenBank/DDBJ databases">
        <authorList>
            <person name="Ploux O."/>
        </authorList>
    </citation>
    <scope>NUCLEOTIDE SEQUENCE [LARGE SCALE GENOMIC DNA]</scope>
    <source>
        <strain evidence="1 2">UAMH 11012</strain>
    </source>
</reference>
<protein>
    <recommendedName>
        <fullName evidence="3">Biotrophy-associated secreted protein 2</fullName>
    </recommendedName>
</protein>
<evidence type="ECO:0000313" key="1">
    <source>
        <dbReference type="EMBL" id="CZR68733.1"/>
    </source>
</evidence>
<dbReference type="AlphaFoldDB" id="A0A1L7XUP1"/>
<proteinExistence type="predicted"/>
<sequence length="198" mass="19730">MHVISLVKQQNVVANSTFPSLPKSALKFGKASTYLVIQSNARRRQQASTFKLPCLQVVIIASAQPPFDPSGGINVGNDVGGQFIGGQCIQDSDCATQCCANPTGICSTVDTSTSLGKTGCGFPSGHGPATTGPSTGPIIDPSGAPNVGNGVGAQFIGGGCLNGADCAGPSGICSGVDASTGFGKTGCGFVSSKRLFKA</sequence>
<dbReference type="OrthoDB" id="2132010at2759"/>
<keyword evidence="2" id="KW-1185">Reference proteome</keyword>
<organism evidence="1 2">
    <name type="scientific">Phialocephala subalpina</name>
    <dbReference type="NCBI Taxonomy" id="576137"/>
    <lineage>
        <taxon>Eukaryota</taxon>
        <taxon>Fungi</taxon>
        <taxon>Dikarya</taxon>
        <taxon>Ascomycota</taxon>
        <taxon>Pezizomycotina</taxon>
        <taxon>Leotiomycetes</taxon>
        <taxon>Helotiales</taxon>
        <taxon>Mollisiaceae</taxon>
        <taxon>Phialocephala</taxon>
        <taxon>Phialocephala fortinii species complex</taxon>
    </lineage>
</organism>
<name>A0A1L7XUP1_9HELO</name>
<dbReference type="Proteomes" id="UP000184330">
    <property type="component" value="Unassembled WGS sequence"/>
</dbReference>